<gene>
    <name evidence="1" type="ORF">PSN13_01356</name>
</gene>
<dbReference type="Proteomes" id="UP000249419">
    <property type="component" value="Unassembled WGS sequence"/>
</dbReference>
<evidence type="ECO:0000313" key="1">
    <source>
        <dbReference type="EMBL" id="RAO37374.1"/>
    </source>
</evidence>
<proteinExistence type="predicted"/>
<dbReference type="EMBL" id="PYAG01000005">
    <property type="protein sequence ID" value="RAO37374.1"/>
    <property type="molecule type" value="Genomic_DNA"/>
</dbReference>
<accession>A0A328NQM6</accession>
<evidence type="ECO:0000313" key="2">
    <source>
        <dbReference type="Proteomes" id="UP000249419"/>
    </source>
</evidence>
<comment type="caution">
    <text evidence="1">The sequence shown here is derived from an EMBL/GenBank/DDBJ whole genome shotgun (WGS) entry which is preliminary data.</text>
</comment>
<name>A0A328NQM6_9ACTN</name>
<protein>
    <submittedName>
        <fullName evidence="1">Uncharacterized protein</fullName>
    </submittedName>
</protein>
<reference evidence="1 2" key="1">
    <citation type="submission" date="2018-03" db="EMBL/GenBank/DDBJ databases">
        <title>Defining the species Micromonospora saelicesensis and Micromonospora noduli under the framework of genomics.</title>
        <authorList>
            <person name="Riesco R."/>
            <person name="Trujillo M.E."/>
        </authorList>
    </citation>
    <scope>NUCLEOTIDE SEQUENCE [LARGE SCALE GENOMIC DNA]</scope>
    <source>
        <strain evidence="1 2">PSN13</strain>
    </source>
</reference>
<organism evidence="1 2">
    <name type="scientific">Micromonospora saelicesensis</name>
    <dbReference type="NCBI Taxonomy" id="285676"/>
    <lineage>
        <taxon>Bacteria</taxon>
        <taxon>Bacillati</taxon>
        <taxon>Actinomycetota</taxon>
        <taxon>Actinomycetes</taxon>
        <taxon>Micromonosporales</taxon>
        <taxon>Micromonosporaceae</taxon>
        <taxon>Micromonospora</taxon>
    </lineage>
</organism>
<dbReference type="RefSeq" id="WP_112674602.1">
    <property type="nucleotide sequence ID" value="NZ_PYAG01000005.1"/>
</dbReference>
<dbReference type="AlphaFoldDB" id="A0A328NQM6"/>
<sequence>MSPEETLAFAEDDRLEDDLYPEGVSGINVGQAVSGINVGQAVSGNNVGQVVTGGTVHGGVHQTFVENKLINEAIRRHHLLRTYIEQVVQSLAPRSYRLASQDQDLTLDRAAAARVLGDQPWVVVLGPANSGLRTAAVALLYESSQAGRRLEEILIDEERGRPFAAAELPAERGVTYLLCLPDQRERVSPELGRRLQAHAAHLATLDASLVVAATPAVWAAAGGVGTVSIFQVPPPDLAEVVRRECAVHAVDASSVIASPTIGDLLTRATVMDAMRLTGIIVTALRNHPEHDVTKLVEEICGAYGDWDDVLANWFSVARSVRHRLFLVAAALLEGEPPAEVLDAVNSLGQTLGDLPSARSDGLTEVGLRALMTEIKAEVVDGGLRFERANYGTAVLTFLHGDRSAWFHKKLWEWAMDLPLRRNDHRQTRLAERIVGNLVAIVLRSRDTRPLVWLNRWTGRPNLRPHVVQALTATAMSEEVGADVRSLLYRWSRLERASDPSLCTIAEVCSGELARLYPRVSLTRLSHIAHRDSPVIRDAIVTAVSRLWEIPRLRPRIVEVITNWSEGEPGGRTKTAWAVFAALTRSEAHPVLLTWHDESSRIGLVGAVARLFDQTEVDDARTEFGESLLDAALMSEASRIRIVEFLGDVVRRGDGGTRRLVRLSKLTFAWQPVDRDVTSPDRRDVRDHVVESLHQVDPLTVGA</sequence>